<reference evidence="4 5" key="1">
    <citation type="submission" date="2024-10" db="EMBL/GenBank/DDBJ databases">
        <title>The Natural Products Discovery Center: Release of the First 8490 Sequenced Strains for Exploring Actinobacteria Biosynthetic Diversity.</title>
        <authorList>
            <person name="Kalkreuter E."/>
            <person name="Kautsar S.A."/>
            <person name="Yang D."/>
            <person name="Bader C.D."/>
            <person name="Teijaro C.N."/>
            <person name="Fluegel L."/>
            <person name="Davis C.M."/>
            <person name="Simpson J.R."/>
            <person name="Lauterbach L."/>
            <person name="Steele A.D."/>
            <person name="Gui C."/>
            <person name="Meng S."/>
            <person name="Li G."/>
            <person name="Viehrig K."/>
            <person name="Ye F."/>
            <person name="Su P."/>
            <person name="Kiefer A.F."/>
            <person name="Nichols A."/>
            <person name="Cepeda A.J."/>
            <person name="Yan W."/>
            <person name="Fan B."/>
            <person name="Jiang Y."/>
            <person name="Adhikari A."/>
            <person name="Zheng C.-J."/>
            <person name="Schuster L."/>
            <person name="Cowan T.M."/>
            <person name="Smanski M.J."/>
            <person name="Chevrette M.G."/>
            <person name="De Carvalho L.P.S."/>
            <person name="Shen B."/>
        </authorList>
    </citation>
    <scope>NUCLEOTIDE SEQUENCE [LARGE SCALE GENOMIC DNA]</scope>
    <source>
        <strain evidence="4 5">NPDC006488</strain>
    </source>
</reference>
<protein>
    <submittedName>
        <fullName evidence="4">TetR/AcrR family transcriptional regulator</fullName>
    </submittedName>
</protein>
<dbReference type="InterPro" id="IPR009057">
    <property type="entry name" value="Homeodomain-like_sf"/>
</dbReference>
<dbReference type="Gene3D" id="1.10.357.10">
    <property type="entry name" value="Tetracycline Repressor, domain 2"/>
    <property type="match status" value="1"/>
</dbReference>
<dbReference type="EMBL" id="JBIAHM010000011">
    <property type="protein sequence ID" value="MFE9602887.1"/>
    <property type="molecule type" value="Genomic_DNA"/>
</dbReference>
<organism evidence="4 5">
    <name type="scientific">Streptomyces hokutonensis</name>
    <dbReference type="NCBI Taxonomy" id="1306990"/>
    <lineage>
        <taxon>Bacteria</taxon>
        <taxon>Bacillati</taxon>
        <taxon>Actinomycetota</taxon>
        <taxon>Actinomycetes</taxon>
        <taxon>Kitasatosporales</taxon>
        <taxon>Streptomycetaceae</taxon>
        <taxon>Streptomyces</taxon>
    </lineage>
</organism>
<feature type="domain" description="HTH tetR-type" evidence="3">
    <location>
        <begin position="17"/>
        <end position="77"/>
    </location>
</feature>
<name>A0ABW6MC30_9ACTN</name>
<evidence type="ECO:0000313" key="4">
    <source>
        <dbReference type="EMBL" id="MFE9602887.1"/>
    </source>
</evidence>
<gene>
    <name evidence="4" type="ORF">ACFYNQ_30535</name>
</gene>
<dbReference type="InterPro" id="IPR039532">
    <property type="entry name" value="TetR_C_Firmicutes"/>
</dbReference>
<proteinExistence type="predicted"/>
<dbReference type="SUPFAM" id="SSF46689">
    <property type="entry name" value="Homeodomain-like"/>
    <property type="match status" value="1"/>
</dbReference>
<dbReference type="Pfam" id="PF14278">
    <property type="entry name" value="TetR_C_8"/>
    <property type="match status" value="1"/>
</dbReference>
<evidence type="ECO:0000256" key="1">
    <source>
        <dbReference type="ARBA" id="ARBA00023125"/>
    </source>
</evidence>
<keyword evidence="5" id="KW-1185">Reference proteome</keyword>
<dbReference type="Pfam" id="PF00440">
    <property type="entry name" value="TetR_N"/>
    <property type="match status" value="1"/>
</dbReference>
<dbReference type="InterPro" id="IPR001647">
    <property type="entry name" value="HTH_TetR"/>
</dbReference>
<evidence type="ECO:0000313" key="5">
    <source>
        <dbReference type="Proteomes" id="UP001601303"/>
    </source>
</evidence>
<sequence>MPAQPPERPGLPDPRVLRSRAALEAALRELVTERDLRQISVADLTKRAGVNRSTFYEHYADVHDLAVAACTATYDELVATEPIPHSQLAPDGSPLPNPLPALFTHVAGHAPLYRALLCDEGSARMINHLLHRITLAARTSRGLPVETDTTDPVSAFLAGAILGTVIDWLRRDCAGTPEEIGAAVWPYAVACAEVALR</sequence>
<comment type="caution">
    <text evidence="4">The sequence shown here is derived from an EMBL/GenBank/DDBJ whole genome shotgun (WGS) entry which is preliminary data.</text>
</comment>
<accession>A0ABW6MC30</accession>
<dbReference type="RefSeq" id="WP_388111088.1">
    <property type="nucleotide sequence ID" value="NZ_JBIAHM010000011.1"/>
</dbReference>
<dbReference type="PANTHER" id="PTHR43479:SF7">
    <property type="entry name" value="TETR-FAMILY TRANSCRIPTIONAL REGULATOR"/>
    <property type="match status" value="1"/>
</dbReference>
<evidence type="ECO:0000259" key="3">
    <source>
        <dbReference type="PROSITE" id="PS50977"/>
    </source>
</evidence>
<keyword evidence="1 2" id="KW-0238">DNA-binding</keyword>
<feature type="DNA-binding region" description="H-T-H motif" evidence="2">
    <location>
        <begin position="40"/>
        <end position="59"/>
    </location>
</feature>
<dbReference type="Proteomes" id="UP001601303">
    <property type="component" value="Unassembled WGS sequence"/>
</dbReference>
<evidence type="ECO:0000256" key="2">
    <source>
        <dbReference type="PROSITE-ProRule" id="PRU00335"/>
    </source>
</evidence>
<dbReference type="PROSITE" id="PS50977">
    <property type="entry name" value="HTH_TETR_2"/>
    <property type="match status" value="1"/>
</dbReference>
<dbReference type="InterPro" id="IPR050624">
    <property type="entry name" value="HTH-type_Tx_Regulator"/>
</dbReference>
<dbReference type="PANTHER" id="PTHR43479">
    <property type="entry name" value="ACREF/ENVCD OPERON REPRESSOR-RELATED"/>
    <property type="match status" value="1"/>
</dbReference>